<dbReference type="GO" id="GO:0016209">
    <property type="term" value="F:antioxidant activity"/>
    <property type="evidence" value="ECO:0007669"/>
    <property type="project" value="InterPro"/>
</dbReference>
<organism evidence="2">
    <name type="scientific">bioreactor metagenome</name>
    <dbReference type="NCBI Taxonomy" id="1076179"/>
    <lineage>
        <taxon>unclassified sequences</taxon>
        <taxon>metagenomes</taxon>
        <taxon>ecological metagenomes</taxon>
    </lineage>
</organism>
<dbReference type="InterPro" id="IPR000866">
    <property type="entry name" value="AhpC/TSA"/>
</dbReference>
<sequence length="182" mass="20463">MERLKVGDKMPDLTFKTARGETKTIAEAIGGKPSFFLILRYIGCTVCRYDIHMLAIRYEEFEKKGAQVFIVQQSSAQTIREELNGSLPPYDIICDPDFAIYKALKVTPAKNREELIPPDVQPALKAEVAKANAAGFFHGRYEGIEEQLPAVFLTDAEGIVQYACYSKNIMDKPDFDEMLAML</sequence>
<gene>
    <name evidence="2" type="ORF">SDC9_164888</name>
</gene>
<dbReference type="InterPro" id="IPR013766">
    <property type="entry name" value="Thioredoxin_domain"/>
</dbReference>
<dbReference type="PROSITE" id="PS51352">
    <property type="entry name" value="THIOREDOXIN_2"/>
    <property type="match status" value="1"/>
</dbReference>
<feature type="domain" description="Thioredoxin" evidence="1">
    <location>
        <begin position="4"/>
        <end position="182"/>
    </location>
</feature>
<dbReference type="SUPFAM" id="SSF52833">
    <property type="entry name" value="Thioredoxin-like"/>
    <property type="match status" value="1"/>
</dbReference>
<proteinExistence type="predicted"/>
<dbReference type="Pfam" id="PF00578">
    <property type="entry name" value="AhpC-TSA"/>
    <property type="match status" value="1"/>
</dbReference>
<protein>
    <recommendedName>
        <fullName evidence="1">Thioredoxin domain-containing protein</fullName>
    </recommendedName>
</protein>
<dbReference type="InterPro" id="IPR036249">
    <property type="entry name" value="Thioredoxin-like_sf"/>
</dbReference>
<reference evidence="2" key="1">
    <citation type="submission" date="2019-08" db="EMBL/GenBank/DDBJ databases">
        <authorList>
            <person name="Kucharzyk K."/>
            <person name="Murdoch R.W."/>
            <person name="Higgins S."/>
            <person name="Loffler F."/>
        </authorList>
    </citation>
    <scope>NUCLEOTIDE SEQUENCE</scope>
</reference>
<comment type="caution">
    <text evidence="2">The sequence shown here is derived from an EMBL/GenBank/DDBJ whole genome shotgun (WGS) entry which is preliminary data.</text>
</comment>
<dbReference type="AlphaFoldDB" id="A0A645G093"/>
<accession>A0A645G093</accession>
<evidence type="ECO:0000259" key="1">
    <source>
        <dbReference type="PROSITE" id="PS51352"/>
    </source>
</evidence>
<dbReference type="EMBL" id="VSSQ01064691">
    <property type="protein sequence ID" value="MPN17534.1"/>
    <property type="molecule type" value="Genomic_DNA"/>
</dbReference>
<dbReference type="GO" id="GO:0016491">
    <property type="term" value="F:oxidoreductase activity"/>
    <property type="evidence" value="ECO:0007669"/>
    <property type="project" value="InterPro"/>
</dbReference>
<dbReference type="Gene3D" id="3.40.30.10">
    <property type="entry name" value="Glutaredoxin"/>
    <property type="match status" value="1"/>
</dbReference>
<evidence type="ECO:0000313" key="2">
    <source>
        <dbReference type="EMBL" id="MPN17534.1"/>
    </source>
</evidence>
<name>A0A645G093_9ZZZZ</name>